<comment type="caution">
    <text evidence="1">The sequence shown here is derived from an EMBL/GenBank/DDBJ whole genome shotgun (WGS) entry which is preliminary data.</text>
</comment>
<dbReference type="EMBL" id="WTYX01000002">
    <property type="protein sequence ID" value="MXO90980.1"/>
    <property type="molecule type" value="Genomic_DNA"/>
</dbReference>
<name>A0A844ZV04_9SPHN</name>
<reference evidence="1 2" key="1">
    <citation type="submission" date="2019-12" db="EMBL/GenBank/DDBJ databases">
        <title>Genomic-based taxomic classification of the family Erythrobacteraceae.</title>
        <authorList>
            <person name="Xu L."/>
        </authorList>
    </citation>
    <scope>NUCLEOTIDE SEQUENCE [LARGE SCALE GENOMIC DNA]</scope>
    <source>
        <strain evidence="1 2">KCTC 52763</strain>
    </source>
</reference>
<evidence type="ECO:0000313" key="2">
    <source>
        <dbReference type="Proteomes" id="UP000442714"/>
    </source>
</evidence>
<keyword evidence="2" id="KW-1185">Reference proteome</keyword>
<gene>
    <name evidence="1" type="ORF">GRI41_09120</name>
</gene>
<dbReference type="RefSeq" id="WP_160604730.1">
    <property type="nucleotide sequence ID" value="NZ_WTYX01000002.1"/>
</dbReference>
<evidence type="ECO:0000313" key="1">
    <source>
        <dbReference type="EMBL" id="MXO90980.1"/>
    </source>
</evidence>
<dbReference type="OrthoDB" id="7433343at2"/>
<proteinExistence type="predicted"/>
<sequence>MALLLSACAVHSPPAINSSVSTLQSASAIKFPEADDRGGLRAQWQEALKTAFAAHSVMQQADAPFVAELALSVRDAETGLASTEQNTPEIDWRSSPRSNRLFDRCKAQRMRGTLVIYRRSDGAIVYRGESESDDCDFGADAFQAMADQLVSDAIG</sequence>
<protein>
    <submittedName>
        <fullName evidence="1">Uncharacterized protein</fullName>
    </submittedName>
</protein>
<organism evidence="1 2">
    <name type="scientific">Pontixanthobacter aquaemixtae</name>
    <dbReference type="NCBI Taxonomy" id="1958940"/>
    <lineage>
        <taxon>Bacteria</taxon>
        <taxon>Pseudomonadati</taxon>
        <taxon>Pseudomonadota</taxon>
        <taxon>Alphaproteobacteria</taxon>
        <taxon>Sphingomonadales</taxon>
        <taxon>Erythrobacteraceae</taxon>
        <taxon>Pontixanthobacter</taxon>
    </lineage>
</organism>
<accession>A0A844ZV04</accession>
<dbReference type="Proteomes" id="UP000442714">
    <property type="component" value="Unassembled WGS sequence"/>
</dbReference>
<dbReference type="AlphaFoldDB" id="A0A844ZV04"/>